<proteinExistence type="predicted"/>
<dbReference type="AlphaFoldDB" id="A0A7G8Q8L2"/>
<dbReference type="InterPro" id="IPR046513">
    <property type="entry name" value="DUF6691"/>
</dbReference>
<keyword evidence="1" id="KW-0812">Transmembrane</keyword>
<dbReference type="Pfam" id="PF20398">
    <property type="entry name" value="DUF6691"/>
    <property type="match status" value="1"/>
</dbReference>
<evidence type="ECO:0000313" key="2">
    <source>
        <dbReference type="EMBL" id="QNK03120.1"/>
    </source>
</evidence>
<protein>
    <submittedName>
        <fullName evidence="2">YeeE/YedE family protein</fullName>
    </submittedName>
</protein>
<reference evidence="2 3" key="1">
    <citation type="submission" date="2020-08" db="EMBL/GenBank/DDBJ databases">
        <title>Dyella sp. G9 isolated from forest soil.</title>
        <authorList>
            <person name="Fu J."/>
            <person name="Qiu L."/>
        </authorList>
    </citation>
    <scope>NUCLEOTIDE SEQUENCE [LARGE SCALE GENOMIC DNA]</scope>
    <source>
        <strain evidence="2 3">G9</strain>
    </source>
</reference>
<dbReference type="KEGG" id="dtl:H8F01_08420"/>
<organism evidence="2 3">
    <name type="scientific">Dyella telluris</name>
    <dbReference type="NCBI Taxonomy" id="2763498"/>
    <lineage>
        <taxon>Bacteria</taxon>
        <taxon>Pseudomonadati</taxon>
        <taxon>Pseudomonadota</taxon>
        <taxon>Gammaproteobacteria</taxon>
        <taxon>Lysobacterales</taxon>
        <taxon>Rhodanobacteraceae</taxon>
        <taxon>Dyella</taxon>
    </lineage>
</organism>
<name>A0A7G8Q8L2_9GAMM</name>
<keyword evidence="1" id="KW-1133">Transmembrane helix</keyword>
<dbReference type="EMBL" id="CP060412">
    <property type="protein sequence ID" value="QNK03120.1"/>
    <property type="molecule type" value="Genomic_DNA"/>
</dbReference>
<evidence type="ECO:0000256" key="1">
    <source>
        <dbReference type="SAM" id="Phobius"/>
    </source>
</evidence>
<feature type="transmembrane region" description="Helical" evidence="1">
    <location>
        <begin position="106"/>
        <end position="130"/>
    </location>
</feature>
<feature type="transmembrane region" description="Helical" evidence="1">
    <location>
        <begin position="82"/>
        <end position="100"/>
    </location>
</feature>
<gene>
    <name evidence="2" type="ORF">H8F01_08420</name>
</gene>
<accession>A0A7G8Q8L2</accession>
<keyword evidence="3" id="KW-1185">Reference proteome</keyword>
<keyword evidence="1" id="KW-0472">Membrane</keyword>
<feature type="transmembrane region" description="Helical" evidence="1">
    <location>
        <begin position="41"/>
        <end position="61"/>
    </location>
</feature>
<dbReference type="Proteomes" id="UP000515873">
    <property type="component" value="Chromosome"/>
</dbReference>
<dbReference type="RefSeq" id="WP_187058555.1">
    <property type="nucleotide sequence ID" value="NZ_CP060412.1"/>
</dbReference>
<sequence length="151" mass="15944">MKALMALIAGLLFGVGLGIAGMTHPAVVLGFLDVGGAWDPRLLFVMAGAVPVTAIGYRLVWRARKPRYEASFDVPTLQHIDARLLIGAALFGIGWGIAGYCPGPALASLAGGVASVWLLVAMMVLGWWLASRWPMRSNQGSSTRGSHRATT</sequence>
<evidence type="ECO:0000313" key="3">
    <source>
        <dbReference type="Proteomes" id="UP000515873"/>
    </source>
</evidence>